<dbReference type="Pfam" id="PF25944">
    <property type="entry name" value="Beta-barrel_RND"/>
    <property type="match status" value="1"/>
</dbReference>
<dbReference type="InterPro" id="IPR058627">
    <property type="entry name" value="MdtA-like_C"/>
</dbReference>
<evidence type="ECO:0000313" key="8">
    <source>
        <dbReference type="EMBL" id="MFK4752925.1"/>
    </source>
</evidence>
<gene>
    <name evidence="8" type="ORF">WG929_10940</name>
</gene>
<evidence type="ECO:0000259" key="7">
    <source>
        <dbReference type="Pfam" id="PF25967"/>
    </source>
</evidence>
<dbReference type="Gene3D" id="1.10.287.470">
    <property type="entry name" value="Helix hairpin bin"/>
    <property type="match status" value="1"/>
</dbReference>
<evidence type="ECO:0000259" key="4">
    <source>
        <dbReference type="Pfam" id="PF25876"/>
    </source>
</evidence>
<dbReference type="Gene3D" id="2.40.50.100">
    <property type="match status" value="1"/>
</dbReference>
<comment type="similarity">
    <text evidence="2">Belongs to the membrane fusion protein (MFP) (TC 8.A.1) family.</text>
</comment>
<dbReference type="PROSITE" id="PS51257">
    <property type="entry name" value="PROKAR_LIPOPROTEIN"/>
    <property type="match status" value="1"/>
</dbReference>
<dbReference type="InterPro" id="IPR058626">
    <property type="entry name" value="MdtA-like_b-barrel"/>
</dbReference>
<feature type="domain" description="Multidrug resistance protein MdtA-like beta-barrel" evidence="6">
    <location>
        <begin position="216"/>
        <end position="296"/>
    </location>
</feature>
<dbReference type="InterPro" id="IPR006143">
    <property type="entry name" value="RND_pump_MFP"/>
</dbReference>
<protein>
    <submittedName>
        <fullName evidence="8">Efflux RND transporter periplasmic adaptor subunit</fullName>
    </submittedName>
</protein>
<feature type="domain" description="Multidrug resistance protein MdtA-like alpha-helical hairpin" evidence="4">
    <location>
        <begin position="110"/>
        <end position="179"/>
    </location>
</feature>
<proteinExistence type="inferred from homology"/>
<organism evidence="8 9">
    <name type="scientific">Oceanobacter antarcticus</name>
    <dbReference type="NCBI Taxonomy" id="3133425"/>
    <lineage>
        <taxon>Bacteria</taxon>
        <taxon>Pseudomonadati</taxon>
        <taxon>Pseudomonadota</taxon>
        <taxon>Gammaproteobacteria</taxon>
        <taxon>Oceanospirillales</taxon>
        <taxon>Oceanospirillaceae</taxon>
        <taxon>Oceanobacter</taxon>
    </lineage>
</organism>
<evidence type="ECO:0000313" key="9">
    <source>
        <dbReference type="Proteomes" id="UP001620597"/>
    </source>
</evidence>
<sequence length="380" mass="40471">MRRHQAGSGYLKLPLLAALVLTLSACQEEEQQAASAAKQMPPTGVDVVQLAPQSFELADTLAGRVTAYRVAEIRPQVTGIILKRFFNEGAKVKAGDKLYQIDSTLYEAELSSARAQLAVAEANAYSARLKAERYKELSRTSAISRQDVDDSQASWKQSEAQIKLAEAAVRSAEINLGYTKITAPISGVISRSSITEGALVSAQQEGALTVIRQISPIYVDVQSPAVKVMGMKSSASSLDVSLALQDGSTYSETGKIQFTDVGVDQGTGTVNIRTLFDNKNGLLLPGMFVRANIAHDRVENAILVPQKAVSRNPDSTTTVMVVGADNVVQPRPVVVTRAVGDQWLVSSGLQVGEQVVVAGLQKIQAGATVAPHLINVSAEQ</sequence>
<name>A0ABW8NIY5_9GAMM</name>
<evidence type="ECO:0000256" key="2">
    <source>
        <dbReference type="ARBA" id="ARBA00009477"/>
    </source>
</evidence>
<dbReference type="EMBL" id="JBBKTX010000012">
    <property type="protein sequence ID" value="MFK4752925.1"/>
    <property type="molecule type" value="Genomic_DNA"/>
</dbReference>
<evidence type="ECO:0000259" key="6">
    <source>
        <dbReference type="Pfam" id="PF25944"/>
    </source>
</evidence>
<dbReference type="Gene3D" id="2.40.30.170">
    <property type="match status" value="1"/>
</dbReference>
<dbReference type="Pfam" id="PF25876">
    <property type="entry name" value="HH_MFP_RND"/>
    <property type="match status" value="1"/>
</dbReference>
<dbReference type="PANTHER" id="PTHR30158:SF3">
    <property type="entry name" value="MULTIDRUG EFFLUX PUMP SUBUNIT ACRA-RELATED"/>
    <property type="match status" value="1"/>
</dbReference>
<evidence type="ECO:0000256" key="1">
    <source>
        <dbReference type="ARBA" id="ARBA00004519"/>
    </source>
</evidence>
<dbReference type="Pfam" id="PF25967">
    <property type="entry name" value="RND-MFP_C"/>
    <property type="match status" value="1"/>
</dbReference>
<dbReference type="SUPFAM" id="SSF111369">
    <property type="entry name" value="HlyD-like secretion proteins"/>
    <property type="match status" value="1"/>
</dbReference>
<reference evidence="8 9" key="1">
    <citation type="submission" date="2024-03" db="EMBL/GenBank/DDBJ databases">
        <title>High-quality draft genome sequence of Oceanobacter sp. wDCs-4.</title>
        <authorList>
            <person name="Dong C."/>
        </authorList>
    </citation>
    <scope>NUCLEOTIDE SEQUENCE [LARGE SCALE GENOMIC DNA]</scope>
    <source>
        <strain evidence="9">wDCs-4</strain>
    </source>
</reference>
<evidence type="ECO:0000256" key="3">
    <source>
        <dbReference type="SAM" id="SignalP"/>
    </source>
</evidence>
<dbReference type="NCBIfam" id="TIGR01730">
    <property type="entry name" value="RND_mfp"/>
    <property type="match status" value="1"/>
</dbReference>
<dbReference type="InterPro" id="IPR058624">
    <property type="entry name" value="MdtA-like_HH"/>
</dbReference>
<accession>A0ABW8NIY5</accession>
<feature type="signal peptide" evidence="3">
    <location>
        <begin position="1"/>
        <end position="25"/>
    </location>
</feature>
<dbReference type="Pfam" id="PF25917">
    <property type="entry name" value="BSH_RND"/>
    <property type="match status" value="1"/>
</dbReference>
<comment type="caution">
    <text evidence="8">The sequence shown here is derived from an EMBL/GenBank/DDBJ whole genome shotgun (WGS) entry which is preliminary data.</text>
</comment>
<feature type="chain" id="PRO_5047032026" evidence="3">
    <location>
        <begin position="26"/>
        <end position="380"/>
    </location>
</feature>
<dbReference type="PANTHER" id="PTHR30158">
    <property type="entry name" value="ACRA/E-RELATED COMPONENT OF DRUG EFFLUX TRANSPORTER"/>
    <property type="match status" value="1"/>
</dbReference>
<feature type="domain" description="Multidrug resistance protein MdtA-like barrel-sandwich hybrid" evidence="5">
    <location>
        <begin position="69"/>
        <end position="211"/>
    </location>
</feature>
<dbReference type="Proteomes" id="UP001620597">
    <property type="component" value="Unassembled WGS sequence"/>
</dbReference>
<keyword evidence="3" id="KW-0732">Signal</keyword>
<dbReference type="InterPro" id="IPR058625">
    <property type="entry name" value="MdtA-like_BSH"/>
</dbReference>
<evidence type="ECO:0000259" key="5">
    <source>
        <dbReference type="Pfam" id="PF25917"/>
    </source>
</evidence>
<dbReference type="RefSeq" id="WP_416206051.1">
    <property type="nucleotide sequence ID" value="NZ_JBBKTX010000012.1"/>
</dbReference>
<keyword evidence="9" id="KW-1185">Reference proteome</keyword>
<feature type="domain" description="Multidrug resistance protein MdtA-like C-terminal permuted SH3" evidence="7">
    <location>
        <begin position="300"/>
        <end position="362"/>
    </location>
</feature>
<dbReference type="Gene3D" id="2.40.420.20">
    <property type="match status" value="1"/>
</dbReference>
<comment type="subcellular location">
    <subcellularLocation>
        <location evidence="1">Cell inner membrane</location>
        <topology evidence="1">Lipid-anchor</topology>
    </subcellularLocation>
</comment>